<sequence>MRDILTVVKLRWALTLATARKSVWQAIGLVISLIFWIAAVVGMWFVFLNVNFASQTLRDIHDANVGYVIAAVWGIGTVFISIMQIAAFGQGGINARDLSRFGLSHATIRSALVISSMFQPSGIALFFMLWGATALSVTASVHSLVLIVGLWIVSAVTSVLAVGLSQFLSRTLSTLALTLFQSKKARTVIYVIFVIVVILLSQVGSLTTSHLSSQAEIMAGSHATDEQVDAMFDKLASQEQSFAWLQLVKIGRVLSWTPLASINVVSYDIAALSLISILTLVMRIVLWAVGMWLLALAFDWSMRREILQGKTQQSDQNVSKRGLGLFAMNFVHSPLTAIIARIGTSWQRDVRYGISLIMPILFAGIFTFQAMTSGIKEMLIMIIPLTAFFMCIMGLNMLSYDGPAFIMHTMAGVKGVTDWWARSIVQLTIGAVFEIIVSVYAFFVGNMASQMQIFTIAVIFSLAMLLSGIGISAVLSSLVMYPVPSADQPMKNPQGRTAAQVFVPLAWILALLVTFAPAGTAAGIIAVQTENVTFAVCIAAGVQVVISMIVFIAGNILGGALTDTRRLTIQKNLRKFAQLNR</sequence>
<feature type="transmembrane region" description="Helical" evidence="1">
    <location>
        <begin position="110"/>
        <end position="132"/>
    </location>
</feature>
<protein>
    <recommendedName>
        <fullName evidence="4">ABC transporter permease</fullName>
    </recommendedName>
</protein>
<accession>A0ABW2Y593</accession>
<evidence type="ECO:0008006" key="4">
    <source>
        <dbReference type="Google" id="ProtNLM"/>
    </source>
</evidence>
<feature type="transmembrane region" description="Helical" evidence="1">
    <location>
        <begin position="456"/>
        <end position="481"/>
    </location>
</feature>
<feature type="transmembrane region" description="Helical" evidence="1">
    <location>
        <begin position="67"/>
        <end position="89"/>
    </location>
</feature>
<dbReference type="RefSeq" id="WP_377939058.1">
    <property type="nucleotide sequence ID" value="NZ_JBHTHQ010000021.1"/>
</dbReference>
<keyword evidence="3" id="KW-1185">Reference proteome</keyword>
<feature type="transmembrane region" description="Helical" evidence="1">
    <location>
        <begin position="534"/>
        <end position="557"/>
    </location>
</feature>
<reference evidence="3" key="1">
    <citation type="journal article" date="2019" name="Int. J. Syst. Evol. Microbiol.">
        <title>The Global Catalogue of Microorganisms (GCM) 10K type strain sequencing project: providing services to taxonomists for standard genome sequencing and annotation.</title>
        <authorList>
            <consortium name="The Broad Institute Genomics Platform"/>
            <consortium name="The Broad Institute Genome Sequencing Center for Infectious Disease"/>
            <person name="Wu L."/>
            <person name="Ma J."/>
        </authorList>
    </citation>
    <scope>NUCLEOTIDE SEQUENCE [LARGE SCALE GENOMIC DNA]</scope>
    <source>
        <strain evidence="3">CCM 8604</strain>
    </source>
</reference>
<comment type="caution">
    <text evidence="2">The sequence shown here is derived from an EMBL/GenBank/DDBJ whole genome shotgun (WGS) entry which is preliminary data.</text>
</comment>
<feature type="transmembrane region" description="Helical" evidence="1">
    <location>
        <begin position="501"/>
        <end position="527"/>
    </location>
</feature>
<feature type="transmembrane region" description="Helical" evidence="1">
    <location>
        <begin position="144"/>
        <end position="168"/>
    </location>
</feature>
<keyword evidence="1" id="KW-1133">Transmembrane helix</keyword>
<feature type="transmembrane region" description="Helical" evidence="1">
    <location>
        <begin position="323"/>
        <end position="344"/>
    </location>
</feature>
<feature type="transmembrane region" description="Helical" evidence="1">
    <location>
        <begin position="378"/>
        <end position="399"/>
    </location>
</feature>
<feature type="transmembrane region" description="Helical" evidence="1">
    <location>
        <begin position="188"/>
        <end position="206"/>
    </location>
</feature>
<dbReference type="EMBL" id="JBHTHQ010000021">
    <property type="protein sequence ID" value="MFD0705369.1"/>
    <property type="molecule type" value="Genomic_DNA"/>
</dbReference>
<keyword evidence="1" id="KW-0472">Membrane</keyword>
<feature type="transmembrane region" description="Helical" evidence="1">
    <location>
        <begin position="26"/>
        <end position="47"/>
    </location>
</feature>
<evidence type="ECO:0000313" key="2">
    <source>
        <dbReference type="EMBL" id="MFD0705369.1"/>
    </source>
</evidence>
<evidence type="ECO:0000313" key="3">
    <source>
        <dbReference type="Proteomes" id="UP001597036"/>
    </source>
</evidence>
<proteinExistence type="predicted"/>
<feature type="transmembrane region" description="Helical" evidence="1">
    <location>
        <begin position="419"/>
        <end position="444"/>
    </location>
</feature>
<organism evidence="2 3">
    <name type="scientific">Alloscardovia venturai</name>
    <dbReference type="NCBI Taxonomy" id="1769421"/>
    <lineage>
        <taxon>Bacteria</taxon>
        <taxon>Bacillati</taxon>
        <taxon>Actinomycetota</taxon>
        <taxon>Actinomycetes</taxon>
        <taxon>Bifidobacteriales</taxon>
        <taxon>Bifidobacteriaceae</taxon>
        <taxon>Alloscardovia</taxon>
    </lineage>
</organism>
<keyword evidence="1" id="KW-0812">Transmembrane</keyword>
<dbReference type="Proteomes" id="UP001597036">
    <property type="component" value="Unassembled WGS sequence"/>
</dbReference>
<name>A0ABW2Y593_9BIFI</name>
<gene>
    <name evidence="2" type="ORF">ACFQY8_06390</name>
</gene>
<feature type="transmembrane region" description="Helical" evidence="1">
    <location>
        <begin position="350"/>
        <end position="371"/>
    </location>
</feature>
<evidence type="ECO:0000256" key="1">
    <source>
        <dbReference type="SAM" id="Phobius"/>
    </source>
</evidence>
<feature type="transmembrane region" description="Helical" evidence="1">
    <location>
        <begin position="269"/>
        <end position="302"/>
    </location>
</feature>